<keyword evidence="3" id="KW-1185">Reference proteome</keyword>
<sequence length="358" mass="38751">MPPRTPAELAVMATAIEDFLCTAPDPFIGSIRDGFWVQDIAELIIEYMEFDSKLKSNKVCNVVKQLQSLIKPHVTKSWVDAVITALPILAPPEISPKDRDMDAVLPGDIVWHDKKDQCTQCRSIKKRDKCITRKNAKKCTYCKHRKQRCHGYKGYQELAKVTPKRKRKAASPSTRAGKQVDAGDSSDESTEESESDAPSDGDIHIPKRIRLDTAAGTSIEDTSAAGAAAPRPPPMPLDGTPKTRVQTRGQPIRTGPKAASQASSIRTTPTPRAPARSMTEPAAPVQAAPAVRTRPALPDTARSQPDPAVAENTAPARTSTALHPPVHSQNETAVPQQPAPLRTTPTPRAPARSMTEPA</sequence>
<feature type="region of interest" description="Disordered" evidence="1">
    <location>
        <begin position="160"/>
        <end position="358"/>
    </location>
</feature>
<name>A0A4S4KCX2_9APHY</name>
<feature type="compositionally biased region" description="Low complexity" evidence="1">
    <location>
        <begin position="335"/>
        <end position="352"/>
    </location>
</feature>
<feature type="compositionally biased region" description="Polar residues" evidence="1">
    <location>
        <begin position="315"/>
        <end position="334"/>
    </location>
</feature>
<feature type="compositionally biased region" description="Polar residues" evidence="1">
    <location>
        <begin position="260"/>
        <end position="270"/>
    </location>
</feature>
<dbReference type="EMBL" id="SGPJ01000285">
    <property type="protein sequence ID" value="THG95823.1"/>
    <property type="molecule type" value="Genomic_DNA"/>
</dbReference>
<gene>
    <name evidence="2" type="ORF">EW026_g5893</name>
</gene>
<protein>
    <submittedName>
        <fullName evidence="2">Uncharacterized protein</fullName>
    </submittedName>
</protein>
<feature type="non-terminal residue" evidence="2">
    <location>
        <position position="358"/>
    </location>
</feature>
<evidence type="ECO:0000313" key="2">
    <source>
        <dbReference type="EMBL" id="THG95823.1"/>
    </source>
</evidence>
<accession>A0A4S4KCX2</accession>
<evidence type="ECO:0000313" key="3">
    <source>
        <dbReference type="Proteomes" id="UP000309038"/>
    </source>
</evidence>
<dbReference type="Proteomes" id="UP000309038">
    <property type="component" value="Unassembled WGS sequence"/>
</dbReference>
<feature type="compositionally biased region" description="Low complexity" evidence="1">
    <location>
        <begin position="281"/>
        <end position="296"/>
    </location>
</feature>
<comment type="caution">
    <text evidence="2">The sequence shown here is derived from an EMBL/GenBank/DDBJ whole genome shotgun (WGS) entry which is preliminary data.</text>
</comment>
<dbReference type="AlphaFoldDB" id="A0A4S4KCX2"/>
<evidence type="ECO:0000256" key="1">
    <source>
        <dbReference type="SAM" id="MobiDB-lite"/>
    </source>
</evidence>
<feature type="compositionally biased region" description="Acidic residues" evidence="1">
    <location>
        <begin position="184"/>
        <end position="199"/>
    </location>
</feature>
<feature type="compositionally biased region" description="Basic and acidic residues" evidence="1">
    <location>
        <begin position="201"/>
        <end position="211"/>
    </location>
</feature>
<proteinExistence type="predicted"/>
<reference evidence="2 3" key="1">
    <citation type="submission" date="2019-02" db="EMBL/GenBank/DDBJ databases">
        <title>Genome sequencing of the rare red list fungi Phlebia centrifuga.</title>
        <authorList>
            <person name="Buettner E."/>
            <person name="Kellner H."/>
        </authorList>
    </citation>
    <scope>NUCLEOTIDE SEQUENCE [LARGE SCALE GENOMIC DNA]</scope>
    <source>
        <strain evidence="2 3">DSM 108282</strain>
    </source>
</reference>
<organism evidence="2 3">
    <name type="scientific">Hermanssonia centrifuga</name>
    <dbReference type="NCBI Taxonomy" id="98765"/>
    <lineage>
        <taxon>Eukaryota</taxon>
        <taxon>Fungi</taxon>
        <taxon>Dikarya</taxon>
        <taxon>Basidiomycota</taxon>
        <taxon>Agaricomycotina</taxon>
        <taxon>Agaricomycetes</taxon>
        <taxon>Polyporales</taxon>
        <taxon>Meruliaceae</taxon>
        <taxon>Hermanssonia</taxon>
    </lineage>
</organism>